<comment type="caution">
    <text evidence="1">The sequence shown here is derived from an EMBL/GenBank/DDBJ whole genome shotgun (WGS) entry which is preliminary data.</text>
</comment>
<dbReference type="GeneID" id="62154957"/>
<dbReference type="Proteomes" id="UP000710849">
    <property type="component" value="Unassembled WGS sequence"/>
</dbReference>
<proteinExistence type="predicted"/>
<gene>
    <name evidence="1" type="ORF">EAE97_011369</name>
</gene>
<dbReference type="RefSeq" id="XP_038727293.1">
    <property type="nucleotide sequence ID" value="XM_038881884.1"/>
</dbReference>
<reference evidence="1 2" key="1">
    <citation type="journal article" date="2020" name="Genome Biol. Evol.">
        <title>Comparative genomics of Sclerotiniaceae.</title>
        <authorList>
            <person name="Valero Jimenez C.A."/>
            <person name="Steentjes M."/>
            <person name="Scholten O.E."/>
            <person name="Van Kan J.A.L."/>
        </authorList>
    </citation>
    <scope>NUCLEOTIDE SEQUENCE [LARGE SCALE GENOMIC DNA]</scope>
    <source>
        <strain evidence="1 2">MUCL 94</strain>
    </source>
</reference>
<name>A0A9P5HUS5_9HELO</name>
<evidence type="ECO:0000313" key="1">
    <source>
        <dbReference type="EMBL" id="KAF7921101.1"/>
    </source>
</evidence>
<protein>
    <submittedName>
        <fullName evidence="1">Uncharacterized protein</fullName>
    </submittedName>
</protein>
<dbReference type="EMBL" id="RCSW01000036">
    <property type="protein sequence ID" value="KAF7921101.1"/>
    <property type="molecule type" value="Genomic_DNA"/>
</dbReference>
<dbReference type="AlphaFoldDB" id="A0A9P5HUS5"/>
<organism evidence="1 2">
    <name type="scientific">Botrytis byssoidea</name>
    <dbReference type="NCBI Taxonomy" id="139641"/>
    <lineage>
        <taxon>Eukaryota</taxon>
        <taxon>Fungi</taxon>
        <taxon>Dikarya</taxon>
        <taxon>Ascomycota</taxon>
        <taxon>Pezizomycotina</taxon>
        <taxon>Leotiomycetes</taxon>
        <taxon>Helotiales</taxon>
        <taxon>Sclerotiniaceae</taxon>
        <taxon>Botrytis</taxon>
    </lineage>
</organism>
<sequence>MLDLLSRINITTFCFGIRPPPAFGSIVEGSRYVYLKSSDMQGQSQTVPLLYGHRIIAKASSRGQECLSSAHAIRRVNNALLTTIDYEIELGTNAALYRPGRIRGGNLHCRKLAVEVLMFISLILLTVTLEGNGEILSLMPFLPSAFEFRLIALNYSRSSDLREEGI</sequence>
<accession>A0A9P5HUS5</accession>
<evidence type="ECO:0000313" key="2">
    <source>
        <dbReference type="Proteomes" id="UP000710849"/>
    </source>
</evidence>
<keyword evidence="2" id="KW-1185">Reference proteome</keyword>